<evidence type="ECO:0000313" key="2">
    <source>
        <dbReference type="EMBL" id="KAF2590083.1"/>
    </source>
</evidence>
<dbReference type="EMBL" id="QGKW02000007">
    <property type="protein sequence ID" value="KAF2619859.1"/>
    <property type="molecule type" value="Genomic_DNA"/>
</dbReference>
<evidence type="ECO:0000256" key="1">
    <source>
        <dbReference type="SAM" id="MobiDB-lite"/>
    </source>
</evidence>
<accession>A0A8S9K948</accession>
<proteinExistence type="predicted"/>
<organism evidence="2">
    <name type="scientific">Brassica cretica</name>
    <name type="common">Mustard</name>
    <dbReference type="NCBI Taxonomy" id="69181"/>
    <lineage>
        <taxon>Eukaryota</taxon>
        <taxon>Viridiplantae</taxon>
        <taxon>Streptophyta</taxon>
        <taxon>Embryophyta</taxon>
        <taxon>Tracheophyta</taxon>
        <taxon>Spermatophyta</taxon>
        <taxon>Magnoliopsida</taxon>
        <taxon>eudicotyledons</taxon>
        <taxon>Gunneridae</taxon>
        <taxon>Pentapetalae</taxon>
        <taxon>rosids</taxon>
        <taxon>malvids</taxon>
        <taxon>Brassicales</taxon>
        <taxon>Brassicaceae</taxon>
        <taxon>Brassiceae</taxon>
        <taxon>Brassica</taxon>
    </lineage>
</organism>
<evidence type="ECO:0000313" key="3">
    <source>
        <dbReference type="EMBL" id="KAF2619859.1"/>
    </source>
</evidence>
<feature type="region of interest" description="Disordered" evidence="1">
    <location>
        <begin position="31"/>
        <end position="57"/>
    </location>
</feature>
<dbReference type="Proteomes" id="UP000712281">
    <property type="component" value="Unassembled WGS sequence"/>
</dbReference>
<dbReference type="EMBL" id="QGKY02000190">
    <property type="protein sequence ID" value="KAF2590083.1"/>
    <property type="molecule type" value="Genomic_DNA"/>
</dbReference>
<reference evidence="2" key="1">
    <citation type="submission" date="2019-12" db="EMBL/GenBank/DDBJ databases">
        <title>Genome sequencing and annotation of Brassica cretica.</title>
        <authorList>
            <person name="Studholme D.J."/>
            <person name="Sarris P.F."/>
        </authorList>
    </citation>
    <scope>NUCLEOTIDE SEQUENCE</scope>
    <source>
        <strain evidence="3">PFS-001/15</strain>
        <strain evidence="2">PFS-102/07</strain>
        <tissue evidence="2">Leaf</tissue>
    </source>
</reference>
<name>A0A8S9K948_BRACR</name>
<comment type="caution">
    <text evidence="2">The sequence shown here is derived from an EMBL/GenBank/DDBJ whole genome shotgun (WGS) entry which is preliminary data.</text>
</comment>
<dbReference type="AlphaFoldDB" id="A0A8S9K948"/>
<sequence length="83" mass="9168">MQPHDKSWCYKGYFNTSRAGPEILEALGPALPRTGSEHKKHRNDHLTNTAKDHDNGSYTPTTVALGCWIVHGARTVAGHDGMR</sequence>
<gene>
    <name evidence="3" type="ORF">F2Q68_00042847</name>
    <name evidence="2" type="ORF">F2Q70_00042188</name>
</gene>
<protein>
    <submittedName>
        <fullName evidence="2">Uncharacterized protein</fullName>
    </submittedName>
</protein>